<comment type="caution">
    <text evidence="1">The sequence shown here is derived from an EMBL/GenBank/DDBJ whole genome shotgun (WGS) entry which is preliminary data.</text>
</comment>
<dbReference type="AlphaFoldDB" id="A0AAW7DTI4"/>
<reference evidence="1" key="2">
    <citation type="journal article" date="2022" name="Sci. Total Environ.">
        <title>Prevalence, transmission, and molecular epidemiology of tet(X)-positive bacteria among humans, animals, and environmental niches in China: An epidemiological, and genomic-based study.</title>
        <authorList>
            <person name="Dong N."/>
            <person name="Zeng Y."/>
            <person name="Cai C."/>
            <person name="Sun C."/>
            <person name="Lu J."/>
            <person name="Liu C."/>
            <person name="Zhou H."/>
            <person name="Sun Q."/>
            <person name="Shu L."/>
            <person name="Wang H."/>
            <person name="Wang Y."/>
            <person name="Wang S."/>
            <person name="Wu C."/>
            <person name="Chan E.W."/>
            <person name="Chen G."/>
            <person name="Shen Z."/>
            <person name="Chen S."/>
            <person name="Zhang R."/>
        </authorList>
    </citation>
    <scope>NUCLEOTIDE SEQUENCE</scope>
    <source>
        <strain evidence="1">DF46-2-2</strain>
    </source>
</reference>
<name>A0AAW7DTI4_9GAMM</name>
<protein>
    <submittedName>
        <fullName evidence="1">Uncharacterized protein</fullName>
    </submittedName>
</protein>
<dbReference type="RefSeq" id="WP_286594379.1">
    <property type="nucleotide sequence ID" value="NZ_JACANB010000008.1"/>
</dbReference>
<dbReference type="Proteomes" id="UP001173465">
    <property type="component" value="Unassembled WGS sequence"/>
</dbReference>
<organism evidence="1 2">
    <name type="scientific">Thiopseudomonas alkaliphila</name>
    <dbReference type="NCBI Taxonomy" id="1697053"/>
    <lineage>
        <taxon>Bacteria</taxon>
        <taxon>Pseudomonadati</taxon>
        <taxon>Pseudomonadota</taxon>
        <taxon>Gammaproteobacteria</taxon>
        <taxon>Pseudomonadales</taxon>
        <taxon>Pseudomonadaceae</taxon>
        <taxon>Thiopseudomonas</taxon>
    </lineage>
</organism>
<dbReference type="EMBL" id="JACANB010000008">
    <property type="protein sequence ID" value="MDM1697116.1"/>
    <property type="molecule type" value="Genomic_DNA"/>
</dbReference>
<sequence>MKSIILIATATLAISFLMAMYVWQKKHLLKIRQQERVLKEVLEIYAVDFKRIAADGKLCKMFAHDLTAAQRIASHALETKYGSCVVYTTEEIVRAEGWLEWLLYKARRALRWSRFVYTPHRDYLDRRRDDRGCSAHPESTRPR</sequence>
<evidence type="ECO:0000313" key="1">
    <source>
        <dbReference type="EMBL" id="MDM1697116.1"/>
    </source>
</evidence>
<evidence type="ECO:0000313" key="2">
    <source>
        <dbReference type="Proteomes" id="UP001173465"/>
    </source>
</evidence>
<reference evidence="1" key="1">
    <citation type="submission" date="2020-06" db="EMBL/GenBank/DDBJ databases">
        <authorList>
            <person name="Dong N."/>
        </authorList>
    </citation>
    <scope>NUCLEOTIDE SEQUENCE</scope>
    <source>
        <strain evidence="1">DF46-2-2</strain>
    </source>
</reference>
<gene>
    <name evidence="1" type="ORF">HX099_10670</name>
</gene>
<accession>A0AAW7DTI4</accession>
<proteinExistence type="predicted"/>